<keyword evidence="3" id="KW-1185">Reference proteome</keyword>
<organism evidence="2 3">
    <name type="scientific">Pontibacter ramchanderi</name>
    <dbReference type="NCBI Taxonomy" id="1179743"/>
    <lineage>
        <taxon>Bacteria</taxon>
        <taxon>Pseudomonadati</taxon>
        <taxon>Bacteroidota</taxon>
        <taxon>Cytophagia</taxon>
        <taxon>Cytophagales</taxon>
        <taxon>Hymenobacteraceae</taxon>
        <taxon>Pontibacter</taxon>
    </lineage>
</organism>
<gene>
    <name evidence="2" type="ORF">BD749_2503</name>
</gene>
<feature type="region of interest" description="Disordered" evidence="1">
    <location>
        <begin position="173"/>
        <end position="227"/>
    </location>
</feature>
<accession>A0A2N3UD92</accession>
<name>A0A2N3UD92_9BACT</name>
<comment type="caution">
    <text evidence="2">The sequence shown here is derived from an EMBL/GenBank/DDBJ whole genome shotgun (WGS) entry which is preliminary data.</text>
</comment>
<dbReference type="Proteomes" id="UP000233782">
    <property type="component" value="Unassembled WGS sequence"/>
</dbReference>
<reference evidence="2 3" key="1">
    <citation type="submission" date="2017-12" db="EMBL/GenBank/DDBJ databases">
        <title>Genomic Encyclopedia of Type Strains, Phase III (KMG-III): the genomes of soil and plant-associated and newly described type strains.</title>
        <authorList>
            <person name="Whitman W."/>
        </authorList>
    </citation>
    <scope>NUCLEOTIDE SEQUENCE [LARGE SCALE GENOMIC DNA]</scope>
    <source>
        <strain evidence="2 3">LP43</strain>
    </source>
</reference>
<evidence type="ECO:0000256" key="1">
    <source>
        <dbReference type="SAM" id="MobiDB-lite"/>
    </source>
</evidence>
<evidence type="ECO:0000313" key="3">
    <source>
        <dbReference type="Proteomes" id="UP000233782"/>
    </source>
</evidence>
<evidence type="ECO:0000313" key="2">
    <source>
        <dbReference type="EMBL" id="PKV67359.1"/>
    </source>
</evidence>
<sequence length="227" mass="25571">MQRQEADPEDNYMKKIFITALLVAAAATASQAQKYRTAAGIRLGGDQFGATVQQRIAEKTTLEGIALVGSREYSGTLLYQRHWPMLGKRFNYYLGGGGHIGNLKDQGVFTGLDAIVGVEYKVNGLPFLLSADVKPALHFNHEDWVNLATGISIRYVIVPEKKEKKSIWPFGKQEVEEEKSGWPFGKKKELEPPKKKVWPFGKKEEPAPEPEPEKRIDLNKIFKKKEN</sequence>
<proteinExistence type="predicted"/>
<dbReference type="AlphaFoldDB" id="A0A2N3UD92"/>
<dbReference type="EMBL" id="PJMU01000002">
    <property type="protein sequence ID" value="PKV67359.1"/>
    <property type="molecule type" value="Genomic_DNA"/>
</dbReference>
<protein>
    <recommendedName>
        <fullName evidence="4">Outer membrane protein with beta-barrel domain</fullName>
    </recommendedName>
</protein>
<feature type="compositionally biased region" description="Basic and acidic residues" evidence="1">
    <location>
        <begin position="201"/>
        <end position="227"/>
    </location>
</feature>
<evidence type="ECO:0008006" key="4">
    <source>
        <dbReference type="Google" id="ProtNLM"/>
    </source>
</evidence>